<dbReference type="InterPro" id="IPR000212">
    <property type="entry name" value="DNA_helicase_UvrD/REP"/>
</dbReference>
<protein>
    <recommendedName>
        <fullName evidence="12">DNA 3'-5' helicase</fullName>
        <ecNumber evidence="12">5.6.2.4</ecNumber>
    </recommendedName>
    <alternativeName>
        <fullName evidence="13">DNA 3'-5' helicase II</fullName>
    </alternativeName>
</protein>
<keyword evidence="3" id="KW-0227">DNA damage</keyword>
<dbReference type="Pfam" id="PF00580">
    <property type="entry name" value="UvrD-helicase"/>
    <property type="match status" value="1"/>
</dbReference>
<dbReference type="Gene3D" id="3.90.320.10">
    <property type="match status" value="1"/>
</dbReference>
<evidence type="ECO:0000256" key="3">
    <source>
        <dbReference type="ARBA" id="ARBA00022763"/>
    </source>
</evidence>
<dbReference type="PANTHER" id="PTHR11070">
    <property type="entry name" value="UVRD / RECB / PCRA DNA HELICASE FAMILY MEMBER"/>
    <property type="match status" value="1"/>
</dbReference>
<evidence type="ECO:0000256" key="14">
    <source>
        <dbReference type="ARBA" id="ARBA00048988"/>
    </source>
</evidence>
<dbReference type="Gene3D" id="3.40.50.300">
    <property type="entry name" value="P-loop containing nucleotide triphosphate hydrolases"/>
    <property type="match status" value="3"/>
</dbReference>
<evidence type="ECO:0000256" key="6">
    <source>
        <dbReference type="ARBA" id="ARBA00022839"/>
    </source>
</evidence>
<evidence type="ECO:0000259" key="16">
    <source>
        <dbReference type="PROSITE" id="PS51198"/>
    </source>
</evidence>
<dbReference type="Pfam" id="PF13361">
    <property type="entry name" value="UvrD_C"/>
    <property type="match status" value="1"/>
</dbReference>
<evidence type="ECO:0000256" key="1">
    <source>
        <dbReference type="ARBA" id="ARBA00022722"/>
    </source>
</evidence>
<dbReference type="InterPro" id="IPR038726">
    <property type="entry name" value="PDDEXK_AddAB-type"/>
</dbReference>
<dbReference type="GO" id="GO:0004527">
    <property type="term" value="F:exonuclease activity"/>
    <property type="evidence" value="ECO:0007669"/>
    <property type="project" value="UniProtKB-KW"/>
</dbReference>
<dbReference type="InterPro" id="IPR014151">
    <property type="entry name" value="DNA_helicase_AddA"/>
</dbReference>
<evidence type="ECO:0000313" key="18">
    <source>
        <dbReference type="EMBL" id="GGA18388.1"/>
    </source>
</evidence>
<keyword evidence="10" id="KW-0413">Isomerase</keyword>
<keyword evidence="6" id="KW-0269">Exonuclease</keyword>
<dbReference type="InterPro" id="IPR014017">
    <property type="entry name" value="DNA_helicase_UvrD-like_C"/>
</dbReference>
<keyword evidence="2 15" id="KW-0547">Nucleotide-binding</keyword>
<sequence length="1126" mass="124272">MTAKPMNDATLAQVRAANPDASTWVAANAGSGKTRVLTDRVARLLLNGTQPQKILCLTYTKAAAAEMQNRLFKRLGEWAMMPDDALREALSELGEGEALDPVAMRKARTLFANALETPGGLKIQTIHSFCDKLLRRFPLEAGVSPQFEVLEDRQAKLMRAEILEGLADGDGITAVDRLARFMSGLEPDALLAEIASKRDALDIKAVRALFPSTNSENPADMLAYVLDRDSREVLLEAARVVNAEQSNKADAPKLEQLANATSIESYLKGAGGLLLFGPTAKAGPYSAKLDKLPSQKPCRENHPELVQALNEIMERTEEVYWLYVNHLALERAEAMAAFSTAFLERYDQLKTQTGRLDYDDLIARAGRLLSGSKAAEWVLYKLDGGIDHVLVDEAQDTSPSQWDVVKLLTDEFTSGDSGKDTNRTIFVVGDEKQSIYSFQGADPAEFDVMRQRFSNRLNAVQNRLEEVELSFSFRSSEPVLRLVDKVFEGPAGAGFLKQALHRPFKTDLPGRVDLWPFIETEKTKDDTPWYKPVDTPAPDNPQTILARQIAAWIKHVLDSKQELPGQNRPVKASDFLILVQGRRPIFHSIIKELKTLELPVAGADRLDVGQELAVRDMLSLLKFADLPEDDLSLAEALRSPLLGFGEAELFHVAQPREKGKTLWQALREAETHYPAQLAILRDVLKQADFLRPYELIERILTLHNGRENILARLGAEAEDGIDELLSQAMRYEQLEAPSLPGFLNWFAAGKVEIKREMDSGAGQIRVMTVHGSKGLEAPIVILPDTEVRKGNSDSSQILALKTGGFLWKSPEDMSPMVQKEAKEAAKEFADQERMRLLYVALTRAEQWLVVAGAGDRGKEGASWYNLVAEAMEQSDWMPVTPTELPAVGTGLSVLHNWSETPVEAQATAPRQTPGLPDWVDHLPPAPKPAAEVLSPSKFEGNKIVFGGVEGADKESAMRKGTQVHLLLEHLAKTPQAARRTKAAQLLVGSIAPQTPEEFDRIFTEATAVLDDPALSHVFKDTVLAEVGVSAPLEAFGGQRMEGIIDRLIVSPDKVTAIDFKTNATLPERPEDIPLGILRQLAAYDSALRQIYPDRTVEVAVLWTVNRQIMTVPHDIVRNAFQTVATA</sequence>
<dbReference type="RefSeq" id="WP_188673829.1">
    <property type="nucleotide sequence ID" value="NZ_BMKA01000002.1"/>
</dbReference>
<proteinExistence type="predicted"/>
<keyword evidence="1" id="KW-0540">Nuclease</keyword>
<keyword evidence="5 15" id="KW-0347">Helicase</keyword>
<evidence type="ECO:0000256" key="7">
    <source>
        <dbReference type="ARBA" id="ARBA00022840"/>
    </source>
</evidence>
<evidence type="ECO:0000256" key="10">
    <source>
        <dbReference type="ARBA" id="ARBA00023235"/>
    </source>
</evidence>
<evidence type="ECO:0000256" key="4">
    <source>
        <dbReference type="ARBA" id="ARBA00022801"/>
    </source>
</evidence>
<reference evidence="18" key="1">
    <citation type="journal article" date="2014" name="Int. J. Syst. Evol. Microbiol.">
        <title>Complete genome sequence of Corynebacterium casei LMG S-19264T (=DSM 44701T), isolated from a smear-ripened cheese.</title>
        <authorList>
            <consortium name="US DOE Joint Genome Institute (JGI-PGF)"/>
            <person name="Walter F."/>
            <person name="Albersmeier A."/>
            <person name="Kalinowski J."/>
            <person name="Ruckert C."/>
        </authorList>
    </citation>
    <scope>NUCLEOTIDE SEQUENCE</scope>
    <source>
        <strain evidence="18">CGMCC 1.15880</strain>
    </source>
</reference>
<evidence type="ECO:0000256" key="12">
    <source>
        <dbReference type="ARBA" id="ARBA00034808"/>
    </source>
</evidence>
<evidence type="ECO:0000256" key="15">
    <source>
        <dbReference type="PROSITE-ProRule" id="PRU00560"/>
    </source>
</evidence>
<accession>A0A916VQ51</accession>
<evidence type="ECO:0000256" key="2">
    <source>
        <dbReference type="ARBA" id="ARBA00022741"/>
    </source>
</evidence>
<dbReference type="PROSITE" id="PS51217">
    <property type="entry name" value="UVRD_HELICASE_CTER"/>
    <property type="match status" value="1"/>
</dbReference>
<comment type="caution">
    <text evidence="18">The sequence shown here is derived from an EMBL/GenBank/DDBJ whole genome shotgun (WGS) entry which is preliminary data.</text>
</comment>
<dbReference type="SUPFAM" id="SSF52540">
    <property type="entry name" value="P-loop containing nucleoside triphosphate hydrolases"/>
    <property type="match status" value="1"/>
</dbReference>
<comment type="catalytic activity">
    <reaction evidence="14">
        <text>ATP + H2O = ADP + phosphate + H(+)</text>
        <dbReference type="Rhea" id="RHEA:13065"/>
        <dbReference type="ChEBI" id="CHEBI:15377"/>
        <dbReference type="ChEBI" id="CHEBI:15378"/>
        <dbReference type="ChEBI" id="CHEBI:30616"/>
        <dbReference type="ChEBI" id="CHEBI:43474"/>
        <dbReference type="ChEBI" id="CHEBI:456216"/>
        <dbReference type="EC" id="5.6.2.4"/>
    </reaction>
</comment>
<evidence type="ECO:0000256" key="13">
    <source>
        <dbReference type="ARBA" id="ARBA00034923"/>
    </source>
</evidence>
<dbReference type="SUPFAM" id="SSF52980">
    <property type="entry name" value="Restriction endonuclease-like"/>
    <property type="match status" value="1"/>
</dbReference>
<dbReference type="GO" id="GO:0005829">
    <property type="term" value="C:cytosol"/>
    <property type="evidence" value="ECO:0007669"/>
    <property type="project" value="TreeGrafter"/>
</dbReference>
<dbReference type="GO" id="GO:0000725">
    <property type="term" value="P:recombinational repair"/>
    <property type="evidence" value="ECO:0007669"/>
    <property type="project" value="TreeGrafter"/>
</dbReference>
<keyword evidence="7 15" id="KW-0067">ATP-binding</keyword>
<organism evidence="18 19">
    <name type="scientific">Neptunicoccus cionae</name>
    <dbReference type="NCBI Taxonomy" id="2035344"/>
    <lineage>
        <taxon>Bacteria</taxon>
        <taxon>Pseudomonadati</taxon>
        <taxon>Pseudomonadota</taxon>
        <taxon>Alphaproteobacteria</taxon>
        <taxon>Rhodobacterales</taxon>
        <taxon>Paracoccaceae</taxon>
        <taxon>Neptunicoccus</taxon>
    </lineage>
</organism>
<evidence type="ECO:0000256" key="11">
    <source>
        <dbReference type="ARBA" id="ARBA00034617"/>
    </source>
</evidence>
<keyword evidence="19" id="KW-1185">Reference proteome</keyword>
<dbReference type="Pfam" id="PF12705">
    <property type="entry name" value="PDDEXK_1"/>
    <property type="match status" value="1"/>
</dbReference>
<keyword evidence="8" id="KW-0238">DNA-binding</keyword>
<dbReference type="InterPro" id="IPR027417">
    <property type="entry name" value="P-loop_NTPase"/>
</dbReference>
<gene>
    <name evidence="18" type="ORF">GCM10011498_18830</name>
</gene>
<dbReference type="EC" id="5.6.2.4" evidence="12"/>
<evidence type="ECO:0000256" key="9">
    <source>
        <dbReference type="ARBA" id="ARBA00023204"/>
    </source>
</evidence>
<feature type="binding site" evidence="15">
    <location>
        <begin position="27"/>
        <end position="34"/>
    </location>
    <ligand>
        <name>ATP</name>
        <dbReference type="ChEBI" id="CHEBI:30616"/>
    </ligand>
</feature>
<comment type="catalytic activity">
    <reaction evidence="11">
        <text>Couples ATP hydrolysis with the unwinding of duplex DNA by translocating in the 3'-5' direction.</text>
        <dbReference type="EC" id="5.6.2.4"/>
    </reaction>
</comment>
<evidence type="ECO:0000256" key="8">
    <source>
        <dbReference type="ARBA" id="ARBA00023125"/>
    </source>
</evidence>
<feature type="domain" description="UvrD-like helicase C-terminal" evidence="17">
    <location>
        <begin position="505"/>
        <end position="774"/>
    </location>
</feature>
<dbReference type="EMBL" id="BMKA01000002">
    <property type="protein sequence ID" value="GGA18388.1"/>
    <property type="molecule type" value="Genomic_DNA"/>
</dbReference>
<feature type="domain" description="UvrD-like helicase ATP-binding" evidence="16">
    <location>
        <begin position="6"/>
        <end position="476"/>
    </location>
</feature>
<dbReference type="PROSITE" id="PS51198">
    <property type="entry name" value="UVRD_HELICASE_ATP_BIND"/>
    <property type="match status" value="1"/>
</dbReference>
<dbReference type="InterPro" id="IPR011604">
    <property type="entry name" value="PDDEXK-like_dom_sf"/>
</dbReference>
<dbReference type="PANTHER" id="PTHR11070:SF2">
    <property type="entry name" value="ATP-DEPENDENT DNA HELICASE SRS2"/>
    <property type="match status" value="1"/>
</dbReference>
<dbReference type="GO" id="GO:0005524">
    <property type="term" value="F:ATP binding"/>
    <property type="evidence" value="ECO:0007669"/>
    <property type="project" value="UniProtKB-UniRule"/>
</dbReference>
<dbReference type="GO" id="GO:0033202">
    <property type="term" value="C:DNA helicase complex"/>
    <property type="evidence" value="ECO:0007669"/>
    <property type="project" value="TreeGrafter"/>
</dbReference>
<name>A0A916VQ51_9RHOB</name>
<evidence type="ECO:0000256" key="5">
    <source>
        <dbReference type="ARBA" id="ARBA00022806"/>
    </source>
</evidence>
<dbReference type="NCBIfam" id="TIGR02784">
    <property type="entry name" value="addA_alphas"/>
    <property type="match status" value="1"/>
</dbReference>
<evidence type="ECO:0000259" key="17">
    <source>
        <dbReference type="PROSITE" id="PS51217"/>
    </source>
</evidence>
<reference evidence="18" key="2">
    <citation type="submission" date="2020-09" db="EMBL/GenBank/DDBJ databases">
        <authorList>
            <person name="Sun Q."/>
            <person name="Zhou Y."/>
        </authorList>
    </citation>
    <scope>NUCLEOTIDE SEQUENCE</scope>
    <source>
        <strain evidence="18">CGMCC 1.15880</strain>
    </source>
</reference>
<dbReference type="GO" id="GO:0043138">
    <property type="term" value="F:3'-5' DNA helicase activity"/>
    <property type="evidence" value="ECO:0007669"/>
    <property type="project" value="UniProtKB-EC"/>
</dbReference>
<keyword evidence="4 15" id="KW-0378">Hydrolase</keyword>
<evidence type="ECO:0000313" key="19">
    <source>
        <dbReference type="Proteomes" id="UP000628017"/>
    </source>
</evidence>
<keyword evidence="9" id="KW-0234">DNA repair</keyword>
<dbReference type="Proteomes" id="UP000628017">
    <property type="component" value="Unassembled WGS sequence"/>
</dbReference>
<dbReference type="GO" id="GO:0003677">
    <property type="term" value="F:DNA binding"/>
    <property type="evidence" value="ECO:0007669"/>
    <property type="project" value="UniProtKB-KW"/>
</dbReference>
<dbReference type="AlphaFoldDB" id="A0A916VQ51"/>
<dbReference type="Gene3D" id="1.10.486.10">
    <property type="entry name" value="PCRA, domain 4"/>
    <property type="match status" value="1"/>
</dbReference>
<dbReference type="InterPro" id="IPR011335">
    <property type="entry name" value="Restrct_endonuc-II-like"/>
</dbReference>
<dbReference type="InterPro" id="IPR014016">
    <property type="entry name" value="UvrD-like_ATP-bd"/>
</dbReference>